<gene>
    <name evidence="1" type="ORF">LEP1GSC188_1845</name>
</gene>
<evidence type="ECO:0000313" key="1">
    <source>
        <dbReference type="EMBL" id="EMF79864.1"/>
    </source>
</evidence>
<reference evidence="1 2" key="1">
    <citation type="submission" date="2013-01" db="EMBL/GenBank/DDBJ databases">
        <authorList>
            <person name="Harkins D.M."/>
            <person name="Durkin A.S."/>
            <person name="Brinkac L.M."/>
            <person name="Haft D.H."/>
            <person name="Selengut J.D."/>
            <person name="Sanka R."/>
            <person name="DePew J."/>
            <person name="Purushe J."/>
            <person name="Tulsiani S.M."/>
            <person name="Graham G.C."/>
            <person name="Burns M.-A."/>
            <person name="Dohnt M.F."/>
            <person name="Smythe L.D."/>
            <person name="McKay D.B."/>
            <person name="Craig S.B."/>
            <person name="Vinetz J.M."/>
            <person name="Sutton G.G."/>
            <person name="Nierman W.C."/>
            <person name="Fouts D.E."/>
        </authorList>
    </citation>
    <scope>NUCLEOTIDE SEQUENCE [LARGE SCALE GENOMIC DNA]</scope>
    <source>
        <strain evidence="1 2">LT2116</strain>
    </source>
</reference>
<sequence length="62" mass="7787">MFLLHELFFEEKLFRLFSDKREKRKKMLFEHKNFLILSSREDALVYKNRFEIGKKLVFKSRM</sequence>
<name>M3G1P8_9LEPT</name>
<proteinExistence type="predicted"/>
<comment type="caution">
    <text evidence="1">The sequence shown here is derived from an EMBL/GenBank/DDBJ whole genome shotgun (WGS) entry which is preliminary data.</text>
</comment>
<evidence type="ECO:0000313" key="2">
    <source>
        <dbReference type="Proteomes" id="UP000011770"/>
    </source>
</evidence>
<dbReference type="AlphaFoldDB" id="M3G1P8"/>
<organism evidence="1 2">
    <name type="scientific">Leptospira weilii serovar Topaz str. LT2116</name>
    <dbReference type="NCBI Taxonomy" id="1088540"/>
    <lineage>
        <taxon>Bacteria</taxon>
        <taxon>Pseudomonadati</taxon>
        <taxon>Spirochaetota</taxon>
        <taxon>Spirochaetia</taxon>
        <taxon>Leptospirales</taxon>
        <taxon>Leptospiraceae</taxon>
        <taxon>Leptospira</taxon>
    </lineage>
</organism>
<dbReference type="Proteomes" id="UP000011770">
    <property type="component" value="Unassembled WGS sequence"/>
</dbReference>
<dbReference type="EMBL" id="AHOR02000075">
    <property type="protein sequence ID" value="EMF79864.1"/>
    <property type="molecule type" value="Genomic_DNA"/>
</dbReference>
<protein>
    <submittedName>
        <fullName evidence="1">Uncharacterized protein</fullName>
    </submittedName>
</protein>
<accession>M3G1P8</accession>